<name>A0A939DYS0_9CORY</name>
<protein>
    <submittedName>
        <fullName evidence="1">Uncharacterized protein</fullName>
    </submittedName>
</protein>
<evidence type="ECO:0000313" key="1">
    <source>
        <dbReference type="EMBL" id="MBN9643720.1"/>
    </source>
</evidence>
<dbReference type="RefSeq" id="WP_377768767.1">
    <property type="nucleotide sequence ID" value="NZ_JBHUKW010000001.1"/>
</dbReference>
<evidence type="ECO:0000313" key="2">
    <source>
        <dbReference type="Proteomes" id="UP000664332"/>
    </source>
</evidence>
<dbReference type="AlphaFoldDB" id="A0A939DYS0"/>
<accession>A0A939DYS0</accession>
<dbReference type="Proteomes" id="UP000664332">
    <property type="component" value="Unassembled WGS sequence"/>
</dbReference>
<organism evidence="1 2">
    <name type="scientific">Corynebacterium mendelii</name>
    <dbReference type="NCBI Taxonomy" id="2765362"/>
    <lineage>
        <taxon>Bacteria</taxon>
        <taxon>Bacillati</taxon>
        <taxon>Actinomycetota</taxon>
        <taxon>Actinomycetes</taxon>
        <taxon>Mycobacteriales</taxon>
        <taxon>Corynebacteriaceae</taxon>
        <taxon>Corynebacterium</taxon>
    </lineage>
</organism>
<keyword evidence="2" id="KW-1185">Reference proteome</keyword>
<sequence>MVACFRTRLGTRSPQIHTDILAVINHTSEVENQLEQAGFTLTTLGKKTPGTGKKHR</sequence>
<reference evidence="1" key="1">
    <citation type="submission" date="2021-03" db="EMBL/GenBank/DDBJ databases">
        <authorList>
            <person name="Sun Q."/>
        </authorList>
    </citation>
    <scope>NUCLEOTIDE SEQUENCE</scope>
    <source>
        <strain evidence="1">CCM 8862</strain>
    </source>
</reference>
<gene>
    <name evidence="1" type="ORF">JZY06_03640</name>
</gene>
<dbReference type="EMBL" id="JAFLEQ010000008">
    <property type="protein sequence ID" value="MBN9643720.1"/>
    <property type="molecule type" value="Genomic_DNA"/>
</dbReference>
<proteinExistence type="predicted"/>
<comment type="caution">
    <text evidence="1">The sequence shown here is derived from an EMBL/GenBank/DDBJ whole genome shotgun (WGS) entry which is preliminary data.</text>
</comment>